<sequence>MARPKNIRKKGIPASTYRPRRPDVKISSQDLSDRFAQMRLTASQSEAIQILGNSCKKASSLTKQRSPKITSKEDVAKTGASHSHADVFPPAIPKILYLLVKDVVDIKKDPNWHSDSTARRAILHAEGGISTMCRCFSESMPIGWKYDRDHAESLIVGYDTVFVEDGFYWII</sequence>
<evidence type="ECO:0000256" key="1">
    <source>
        <dbReference type="SAM" id="MobiDB-lite"/>
    </source>
</evidence>
<evidence type="ECO:0000313" key="3">
    <source>
        <dbReference type="EMBL" id="OTG29353.1"/>
    </source>
</evidence>
<dbReference type="Proteomes" id="UP000215914">
    <property type="component" value="Chromosome 4"/>
</dbReference>
<name>A0A251V279_HELAN</name>
<feature type="compositionally biased region" description="Basic residues" evidence="1">
    <location>
        <begin position="1"/>
        <end position="11"/>
    </location>
</feature>
<dbReference type="InParanoid" id="A0A251V279"/>
<proteinExistence type="predicted"/>
<accession>A0A251V279</accession>
<dbReference type="EMBL" id="CM007893">
    <property type="protein sequence ID" value="OTG29353.1"/>
    <property type="molecule type" value="Genomic_DNA"/>
</dbReference>
<keyword evidence="4" id="KW-1185">Reference proteome</keyword>
<evidence type="ECO:0000313" key="4">
    <source>
        <dbReference type="Proteomes" id="UP000215914"/>
    </source>
</evidence>
<dbReference type="OrthoDB" id="10475413at2759"/>
<dbReference type="AlphaFoldDB" id="A0A251V279"/>
<gene>
    <name evidence="3" type="ORF">HannXRQ_Chr04g0121281</name>
    <name evidence="2" type="ORF">HanXRQr2_Chr04g0183161</name>
</gene>
<dbReference type="Gramene" id="mRNA:HanXRQr2_Chr04g0183161">
    <property type="protein sequence ID" value="mRNA:HanXRQr2_Chr04g0183161"/>
    <property type="gene ID" value="HanXRQr2_Chr04g0183161"/>
</dbReference>
<reference evidence="3" key="2">
    <citation type="submission" date="2017-02" db="EMBL/GenBank/DDBJ databases">
        <title>Sunflower complete genome.</title>
        <authorList>
            <person name="Langlade N."/>
            <person name="Munos S."/>
        </authorList>
    </citation>
    <scope>NUCLEOTIDE SEQUENCE [LARGE SCALE GENOMIC DNA]</scope>
    <source>
        <tissue evidence="3">Leaves</tissue>
    </source>
</reference>
<protein>
    <submittedName>
        <fullName evidence="3">Uncharacterized protein</fullName>
    </submittedName>
</protein>
<reference evidence="2" key="3">
    <citation type="submission" date="2020-06" db="EMBL/GenBank/DDBJ databases">
        <title>Helianthus annuus Genome sequencing and assembly Release 2.</title>
        <authorList>
            <person name="Gouzy J."/>
            <person name="Langlade N."/>
            <person name="Munos S."/>
        </authorList>
    </citation>
    <scope>NUCLEOTIDE SEQUENCE</scope>
    <source>
        <tissue evidence="2">Leaves</tissue>
    </source>
</reference>
<feature type="region of interest" description="Disordered" evidence="1">
    <location>
        <begin position="1"/>
        <end position="29"/>
    </location>
</feature>
<reference evidence="2 4" key="1">
    <citation type="journal article" date="2017" name="Nature">
        <title>The sunflower genome provides insights into oil metabolism, flowering and Asterid evolution.</title>
        <authorList>
            <person name="Badouin H."/>
            <person name="Gouzy J."/>
            <person name="Grassa C.J."/>
            <person name="Murat F."/>
            <person name="Staton S.E."/>
            <person name="Cottret L."/>
            <person name="Lelandais-Briere C."/>
            <person name="Owens G.L."/>
            <person name="Carrere S."/>
            <person name="Mayjonade B."/>
            <person name="Legrand L."/>
            <person name="Gill N."/>
            <person name="Kane N.C."/>
            <person name="Bowers J.E."/>
            <person name="Hubner S."/>
            <person name="Bellec A."/>
            <person name="Berard A."/>
            <person name="Berges H."/>
            <person name="Blanchet N."/>
            <person name="Boniface M.C."/>
            <person name="Brunel D."/>
            <person name="Catrice O."/>
            <person name="Chaidir N."/>
            <person name="Claudel C."/>
            <person name="Donnadieu C."/>
            <person name="Faraut T."/>
            <person name="Fievet G."/>
            <person name="Helmstetter N."/>
            <person name="King M."/>
            <person name="Knapp S.J."/>
            <person name="Lai Z."/>
            <person name="Le Paslier M.C."/>
            <person name="Lippi Y."/>
            <person name="Lorenzon L."/>
            <person name="Mandel J.R."/>
            <person name="Marage G."/>
            <person name="Marchand G."/>
            <person name="Marquand E."/>
            <person name="Bret-Mestries E."/>
            <person name="Morien E."/>
            <person name="Nambeesan S."/>
            <person name="Nguyen T."/>
            <person name="Pegot-Espagnet P."/>
            <person name="Pouilly N."/>
            <person name="Raftis F."/>
            <person name="Sallet E."/>
            <person name="Schiex T."/>
            <person name="Thomas J."/>
            <person name="Vandecasteele C."/>
            <person name="Vares D."/>
            <person name="Vear F."/>
            <person name="Vautrin S."/>
            <person name="Crespi M."/>
            <person name="Mangin B."/>
            <person name="Burke J.M."/>
            <person name="Salse J."/>
            <person name="Munos S."/>
            <person name="Vincourt P."/>
            <person name="Rieseberg L.H."/>
            <person name="Langlade N.B."/>
        </authorList>
    </citation>
    <scope>NUCLEOTIDE SEQUENCE [LARGE SCALE GENOMIC DNA]</scope>
    <source>
        <strain evidence="4">cv. SF193</strain>
        <tissue evidence="2">Leaves</tissue>
    </source>
</reference>
<evidence type="ECO:0000313" key="2">
    <source>
        <dbReference type="EMBL" id="KAF5811592.1"/>
    </source>
</evidence>
<dbReference type="EMBL" id="MNCJ02000319">
    <property type="protein sequence ID" value="KAF5811592.1"/>
    <property type="molecule type" value="Genomic_DNA"/>
</dbReference>
<organism evidence="3 4">
    <name type="scientific">Helianthus annuus</name>
    <name type="common">Common sunflower</name>
    <dbReference type="NCBI Taxonomy" id="4232"/>
    <lineage>
        <taxon>Eukaryota</taxon>
        <taxon>Viridiplantae</taxon>
        <taxon>Streptophyta</taxon>
        <taxon>Embryophyta</taxon>
        <taxon>Tracheophyta</taxon>
        <taxon>Spermatophyta</taxon>
        <taxon>Magnoliopsida</taxon>
        <taxon>eudicotyledons</taxon>
        <taxon>Gunneridae</taxon>
        <taxon>Pentapetalae</taxon>
        <taxon>asterids</taxon>
        <taxon>campanulids</taxon>
        <taxon>Asterales</taxon>
        <taxon>Asteraceae</taxon>
        <taxon>Asteroideae</taxon>
        <taxon>Heliantheae alliance</taxon>
        <taxon>Heliantheae</taxon>
        <taxon>Helianthus</taxon>
    </lineage>
</organism>